<name>A0ABM3MSS2_GALME</name>
<dbReference type="RefSeq" id="XP_052754208.1">
    <property type="nucleotide sequence ID" value="XM_052898248.1"/>
</dbReference>
<sequence length="89" mass="10289">MRTTQVVQYALRLTYSQRKRAADVRRSKMVVYQEIGPGKKSTSYVPEQKLRQVNRDKIMNRSAVALAAIGFGLSTFSIRQMIINHSRRM</sequence>
<evidence type="ECO:0000313" key="4">
    <source>
        <dbReference type="RefSeq" id="XP_052754207.1"/>
    </source>
</evidence>
<keyword evidence="1" id="KW-0812">Transmembrane</keyword>
<organism evidence="2 5">
    <name type="scientific">Galleria mellonella</name>
    <name type="common">Greater wax moth</name>
    <dbReference type="NCBI Taxonomy" id="7137"/>
    <lineage>
        <taxon>Eukaryota</taxon>
        <taxon>Metazoa</taxon>
        <taxon>Ecdysozoa</taxon>
        <taxon>Arthropoda</taxon>
        <taxon>Hexapoda</taxon>
        <taxon>Insecta</taxon>
        <taxon>Pterygota</taxon>
        <taxon>Neoptera</taxon>
        <taxon>Endopterygota</taxon>
        <taxon>Lepidoptera</taxon>
        <taxon>Glossata</taxon>
        <taxon>Ditrysia</taxon>
        <taxon>Pyraloidea</taxon>
        <taxon>Pyralidae</taxon>
        <taxon>Galleriinae</taxon>
        <taxon>Galleria</taxon>
    </lineage>
</organism>
<evidence type="ECO:0000313" key="5">
    <source>
        <dbReference type="RefSeq" id="XP_052754208.1"/>
    </source>
</evidence>
<proteinExistence type="predicted"/>
<reference evidence="3 4" key="1">
    <citation type="submission" date="2025-05" db="UniProtKB">
        <authorList>
            <consortium name="RefSeq"/>
        </authorList>
    </citation>
    <scope>IDENTIFICATION</scope>
    <source>
        <tissue evidence="3 4">Whole larvae</tissue>
    </source>
</reference>
<keyword evidence="1" id="KW-0472">Membrane</keyword>
<dbReference type="Proteomes" id="UP001652740">
    <property type="component" value="Unplaced"/>
</dbReference>
<accession>A0ABM3MSS2</accession>
<feature type="transmembrane region" description="Helical" evidence="1">
    <location>
        <begin position="58"/>
        <end position="78"/>
    </location>
</feature>
<protein>
    <submittedName>
        <fullName evidence="3 4">Uncharacterized protein LOC113513645</fullName>
    </submittedName>
</protein>
<evidence type="ECO:0000313" key="3">
    <source>
        <dbReference type="RefSeq" id="XP_052754206.1"/>
    </source>
</evidence>
<keyword evidence="2" id="KW-1185">Reference proteome</keyword>
<gene>
    <name evidence="3 4 5" type="primary">LOC113513645</name>
</gene>
<dbReference type="RefSeq" id="XP_052754207.1">
    <property type="nucleotide sequence ID" value="XM_052898247.1"/>
</dbReference>
<evidence type="ECO:0000256" key="1">
    <source>
        <dbReference type="SAM" id="Phobius"/>
    </source>
</evidence>
<dbReference type="GeneID" id="113513645"/>
<keyword evidence="1" id="KW-1133">Transmembrane helix</keyword>
<dbReference type="RefSeq" id="XP_052754206.1">
    <property type="nucleotide sequence ID" value="XM_052898246.1"/>
</dbReference>
<evidence type="ECO:0000313" key="2">
    <source>
        <dbReference type="Proteomes" id="UP001652740"/>
    </source>
</evidence>